<proteinExistence type="predicted"/>
<gene>
    <name evidence="1" type="ORF">RQM65_00735</name>
</gene>
<accession>A0ABU3L0E4</accession>
<evidence type="ECO:0000313" key="2">
    <source>
        <dbReference type="Proteomes" id="UP001250656"/>
    </source>
</evidence>
<evidence type="ECO:0000313" key="1">
    <source>
        <dbReference type="EMBL" id="MDT7827186.1"/>
    </source>
</evidence>
<dbReference type="EMBL" id="JAVTTP010000001">
    <property type="protein sequence ID" value="MDT7827186.1"/>
    <property type="molecule type" value="Genomic_DNA"/>
</dbReference>
<sequence>MPILNVSTLYQRINRGSEGGNEFARIMNLLLASEMECINHRFNSFSDANGDYKGLDAFSKSKSPRKIGTQITGYQYKFYPQNLTSHQKKNIKESVRKAFEENENLISWILITPEDFLKSQISWFEELKKGLEFNFTLDDMVDFKIKHGDFPMRDYFTIEHWGHTKIIDLMMRHPHIGQSYYPELFQHAQDDSLGFQLVRVILDAKRCNWSVSESKKNVFICNEQGIPPENKIKDPIFDFSFINNSNRLFLLYSITVCVMDFWTVMKGPGPERILKSLDMFAMKVDFSKKKTTKELEDPIIFRAKEPTRFHVKLEEFLDGLPGNCIEIKFIFNFGEEVLESQDILLSL</sequence>
<name>A0ABU3L0E4_9FLAO</name>
<protein>
    <recommendedName>
        <fullName evidence="3">Restriction endonuclease</fullName>
    </recommendedName>
</protein>
<organism evidence="1 2">
    <name type="scientific">Pricia mediterranea</name>
    <dbReference type="NCBI Taxonomy" id="3076079"/>
    <lineage>
        <taxon>Bacteria</taxon>
        <taxon>Pseudomonadati</taxon>
        <taxon>Bacteroidota</taxon>
        <taxon>Flavobacteriia</taxon>
        <taxon>Flavobacteriales</taxon>
        <taxon>Flavobacteriaceae</taxon>
        <taxon>Pricia</taxon>
    </lineage>
</organism>
<evidence type="ECO:0008006" key="3">
    <source>
        <dbReference type="Google" id="ProtNLM"/>
    </source>
</evidence>
<reference evidence="1 2" key="1">
    <citation type="submission" date="2023-09" db="EMBL/GenBank/DDBJ databases">
        <title>Novel taxa isolated from Blanes Bay.</title>
        <authorList>
            <person name="Rey-Velasco X."/>
            <person name="Lucena T."/>
        </authorList>
    </citation>
    <scope>NUCLEOTIDE SEQUENCE [LARGE SCALE GENOMIC DNA]</scope>
    <source>
        <strain evidence="1 2">S334</strain>
    </source>
</reference>
<comment type="caution">
    <text evidence="1">The sequence shown here is derived from an EMBL/GenBank/DDBJ whole genome shotgun (WGS) entry which is preliminary data.</text>
</comment>
<keyword evidence="2" id="KW-1185">Reference proteome</keyword>
<dbReference type="Proteomes" id="UP001250656">
    <property type="component" value="Unassembled WGS sequence"/>
</dbReference>
<dbReference type="RefSeq" id="WP_314012011.1">
    <property type="nucleotide sequence ID" value="NZ_JAVTTP010000001.1"/>
</dbReference>